<accession>A0ABZ3FR40</accession>
<gene>
    <name evidence="1" type="ORF">AADG42_07185</name>
</gene>
<evidence type="ECO:0000313" key="1">
    <source>
        <dbReference type="EMBL" id="XAN07086.1"/>
    </source>
</evidence>
<organism evidence="1 2">
    <name type="scientific">Ammonicoccus fulvus</name>
    <dbReference type="NCBI Taxonomy" id="3138240"/>
    <lineage>
        <taxon>Bacteria</taxon>
        <taxon>Bacillati</taxon>
        <taxon>Actinomycetota</taxon>
        <taxon>Actinomycetes</taxon>
        <taxon>Propionibacteriales</taxon>
        <taxon>Propionibacteriaceae</taxon>
        <taxon>Ammonicoccus</taxon>
    </lineage>
</organism>
<name>A0ABZ3FR40_9ACTN</name>
<dbReference type="PROSITE" id="PS51257">
    <property type="entry name" value="PROKAR_LIPOPROTEIN"/>
    <property type="match status" value="1"/>
</dbReference>
<evidence type="ECO:0000313" key="2">
    <source>
        <dbReference type="Proteomes" id="UP001442841"/>
    </source>
</evidence>
<keyword evidence="2" id="KW-1185">Reference proteome</keyword>
<proteinExistence type="predicted"/>
<reference evidence="1 2" key="1">
    <citation type="submission" date="2024-04" db="EMBL/GenBank/DDBJ databases">
        <title>Isolation of an actinomycete strain from pig manure.</title>
        <authorList>
            <person name="Gong T."/>
            <person name="Yu Z."/>
            <person name="An M."/>
            <person name="Wei C."/>
            <person name="Yang W."/>
            <person name="Liu L."/>
        </authorList>
    </citation>
    <scope>NUCLEOTIDE SEQUENCE [LARGE SCALE GENOMIC DNA]</scope>
    <source>
        <strain evidence="1 2">ZF39</strain>
    </source>
</reference>
<dbReference type="RefSeq" id="WP_425308539.1">
    <property type="nucleotide sequence ID" value="NZ_CP154795.1"/>
</dbReference>
<protein>
    <recommendedName>
        <fullName evidence="3">Lipoprotein</fullName>
    </recommendedName>
</protein>
<dbReference type="EMBL" id="CP154795">
    <property type="protein sequence ID" value="XAN07086.1"/>
    <property type="molecule type" value="Genomic_DNA"/>
</dbReference>
<sequence length="226" mass="24681">MRPFAQRWVRRLPHGIVALVVTLTGCGMGAPDPASDKVRAKAEAAAETLAGFTAGLKAGETVLAEFRADYCLEGIHNWKRDDSYDWDCTVTHNLALEVGELRAGATTLHEGLLDAGCQPDPSSNPARHGLPVMLDNYDQPKPPHRYPDVRYVCGNDITLHVKPSDRTDERLGKRLVRPEGWAHYATGSAANRLMSGGEITPEDVARLTSAEGTLMVLTATLRYHRA</sequence>
<dbReference type="Proteomes" id="UP001442841">
    <property type="component" value="Chromosome"/>
</dbReference>
<evidence type="ECO:0008006" key="3">
    <source>
        <dbReference type="Google" id="ProtNLM"/>
    </source>
</evidence>